<dbReference type="InterPro" id="IPR003587">
    <property type="entry name" value="Hint_dom_N"/>
</dbReference>
<protein>
    <recommendedName>
        <fullName evidence="5">DOD-type homing endonuclease domain-containing protein</fullName>
    </recommendedName>
</protein>
<dbReference type="PRINTS" id="PR00379">
    <property type="entry name" value="INTEIN"/>
</dbReference>
<proteinExistence type="inferred from homology"/>
<feature type="domain" description="DOD-type homing endonuclease" evidence="5">
    <location>
        <begin position="318"/>
        <end position="431"/>
    </location>
</feature>
<evidence type="ECO:0000313" key="6">
    <source>
        <dbReference type="EMBL" id="QHT83989.1"/>
    </source>
</evidence>
<dbReference type="Pfam" id="PF14528">
    <property type="entry name" value="LAGLIDADG_3"/>
    <property type="match status" value="1"/>
</dbReference>
<dbReference type="InterPro" id="IPR033909">
    <property type="entry name" value="RNR_small"/>
</dbReference>
<keyword evidence="2" id="KW-0068">Autocatalytic cleavage</keyword>
<dbReference type="SUPFAM" id="SSF51294">
    <property type="entry name" value="Hedgehog/intein (Hint) domain"/>
    <property type="match status" value="1"/>
</dbReference>
<dbReference type="CDD" id="cd01049">
    <property type="entry name" value="RNRR2"/>
    <property type="match status" value="2"/>
</dbReference>
<evidence type="ECO:0000256" key="3">
    <source>
        <dbReference type="ARBA" id="ARBA00023000"/>
    </source>
</evidence>
<dbReference type="CDD" id="cd00081">
    <property type="entry name" value="Hint"/>
    <property type="match status" value="1"/>
</dbReference>
<sequence length="753" mass="86957">MYSPDVVAVKFVDETDFSTPKVVNYSKTEDLDVATHILKDDSAKLGVQRNMESDRVDAKEKMLTEDAESETLTEVRRPNRSGSFGKSDNESHTPSKREIEPLLQPDENRFVMFPIRHNDVWDLYKKSIDSFWKAEDLDLSKDPTDWKRLTPDVQNFIKMVLAFFAASDGVIVENLALRFMSEIQAPEIRAFYAFQNFMEGIHCVTGETKILTDTGYFMIKDLENKKVNIWNGEEFSEVEIKYTGDQEIYNVKLSNGMELDCTSGHKWLIRTGNQAHPERCVTERIETKDLIIGSSLARFKLPVISNCDDPNEFMNPYMHGFFCGDGSYCNKYPIIHLYGKKRELLPHFKYNSLQENDKRISFYIHNYINKPKFEVPINYSIDTKLRWLEGYADSDGCVNLNGNKDAVSIQISSINFYFLKDVQLLLTTLGIISSIKLNHKAELRLLPKNDGSGDSALYNCKDCYILYISTKSVCSLMKMGFLPKRLVLITREDLDKTPEQTGLIKIESIEKISDSEPTFCFSEPKLHTGIFNGILTGQSECYSLLIDTYVDDPDEKMKLFHAVEHYPCIKKKSDWARKWISDGRSSFATRLLAFAIVEGIYFSSSFAAIFWLKRMNVLPGLCLANEYISRDESMHVDHAVLLYKKLKRKVPKKRFVEIMKEAVEIEIDFITVSIPCRMIGMNHDLMIQYIKFVTDRLCLQMGYDKIYNATNPFDFMEFISLDCRTNFFERRVSAYSMANKTMDDTTFDMNTDF</sequence>
<dbReference type="Gene3D" id="1.10.620.20">
    <property type="entry name" value="Ribonucleotide Reductase, subunit A"/>
    <property type="match status" value="2"/>
</dbReference>
<evidence type="ECO:0000259" key="5">
    <source>
        <dbReference type="PROSITE" id="PS50819"/>
    </source>
</evidence>
<dbReference type="InterPro" id="IPR000358">
    <property type="entry name" value="RNR_small_fam"/>
</dbReference>
<name>A0A6C0HTW9_9ZZZZ</name>
<dbReference type="AlphaFoldDB" id="A0A6C0HTW9"/>
<organism evidence="6">
    <name type="scientific">viral metagenome</name>
    <dbReference type="NCBI Taxonomy" id="1070528"/>
    <lineage>
        <taxon>unclassified sequences</taxon>
        <taxon>metagenomes</taxon>
        <taxon>organismal metagenomes</taxon>
    </lineage>
</organism>
<dbReference type="InterPro" id="IPR012348">
    <property type="entry name" value="RNR-like"/>
</dbReference>
<accession>A0A6C0HTW9</accession>
<dbReference type="Pfam" id="PF00268">
    <property type="entry name" value="Ribonuc_red_sm"/>
    <property type="match status" value="2"/>
</dbReference>
<dbReference type="NCBIfam" id="TIGR01445">
    <property type="entry name" value="intein_Nterm"/>
    <property type="match status" value="1"/>
</dbReference>
<comment type="similarity">
    <text evidence="1">Belongs to the ribonucleoside diphosphate reductase small chain family.</text>
</comment>
<dbReference type="SUPFAM" id="SSF47240">
    <property type="entry name" value="Ferritin-like"/>
    <property type="match status" value="2"/>
</dbReference>
<keyword evidence="3" id="KW-0651">Protein splicing</keyword>
<evidence type="ECO:0000256" key="2">
    <source>
        <dbReference type="ARBA" id="ARBA00022813"/>
    </source>
</evidence>
<dbReference type="GO" id="GO:0004519">
    <property type="term" value="F:endonuclease activity"/>
    <property type="evidence" value="ECO:0007669"/>
    <property type="project" value="InterPro"/>
</dbReference>
<feature type="compositionally biased region" description="Basic and acidic residues" evidence="4">
    <location>
        <begin position="87"/>
        <end position="100"/>
    </location>
</feature>
<dbReference type="SUPFAM" id="SSF55608">
    <property type="entry name" value="Homing endonucleases"/>
    <property type="match status" value="1"/>
</dbReference>
<feature type="compositionally biased region" description="Basic and acidic residues" evidence="4">
    <location>
        <begin position="51"/>
        <end position="64"/>
    </location>
</feature>
<dbReference type="InterPro" id="IPR009078">
    <property type="entry name" value="Ferritin-like_SF"/>
</dbReference>
<reference evidence="6" key="1">
    <citation type="journal article" date="2020" name="Nature">
        <title>Giant virus diversity and host interactions through global metagenomics.</title>
        <authorList>
            <person name="Schulz F."/>
            <person name="Roux S."/>
            <person name="Paez-Espino D."/>
            <person name="Jungbluth S."/>
            <person name="Walsh D.A."/>
            <person name="Denef V.J."/>
            <person name="McMahon K.D."/>
            <person name="Konstantinidis K.T."/>
            <person name="Eloe-Fadrosh E.A."/>
            <person name="Kyrpides N.C."/>
            <person name="Woyke T."/>
        </authorList>
    </citation>
    <scope>NUCLEOTIDE SEQUENCE</scope>
    <source>
        <strain evidence="6">GVMAG-M-3300023184-16</strain>
    </source>
</reference>
<dbReference type="PANTHER" id="PTHR23409:SF18">
    <property type="entry name" value="RIBONUCLEOSIDE-DIPHOSPHATE REDUCTASE SUBUNIT M2"/>
    <property type="match status" value="1"/>
</dbReference>
<dbReference type="InterPro" id="IPR036844">
    <property type="entry name" value="Hint_dom_sf"/>
</dbReference>
<dbReference type="PROSITE" id="PS50819">
    <property type="entry name" value="INTEIN_ENDONUCLEASE"/>
    <property type="match status" value="1"/>
</dbReference>
<dbReference type="SMART" id="SM00306">
    <property type="entry name" value="HintN"/>
    <property type="match status" value="1"/>
</dbReference>
<evidence type="ECO:0000256" key="4">
    <source>
        <dbReference type="SAM" id="MobiDB-lite"/>
    </source>
</evidence>
<dbReference type="PANTHER" id="PTHR23409">
    <property type="entry name" value="RIBONUCLEOSIDE-DIPHOSPHATE REDUCTASE SMALL CHAIN"/>
    <property type="match status" value="1"/>
</dbReference>
<dbReference type="Gene3D" id="3.10.28.10">
    <property type="entry name" value="Homing endonucleases"/>
    <property type="match status" value="1"/>
</dbReference>
<dbReference type="InterPro" id="IPR006141">
    <property type="entry name" value="Intein_N"/>
</dbReference>
<evidence type="ECO:0000256" key="1">
    <source>
        <dbReference type="ARBA" id="ARBA00009303"/>
    </source>
</evidence>
<dbReference type="GO" id="GO:0016491">
    <property type="term" value="F:oxidoreductase activity"/>
    <property type="evidence" value="ECO:0007669"/>
    <property type="project" value="InterPro"/>
</dbReference>
<dbReference type="InterPro" id="IPR004860">
    <property type="entry name" value="LAGLIDADG_dom"/>
</dbReference>
<dbReference type="GO" id="GO:0016539">
    <property type="term" value="P:intein-mediated protein splicing"/>
    <property type="evidence" value="ECO:0007669"/>
    <property type="project" value="InterPro"/>
</dbReference>
<feature type="region of interest" description="Disordered" evidence="4">
    <location>
        <begin position="49"/>
        <end position="101"/>
    </location>
</feature>
<dbReference type="GO" id="GO:0009263">
    <property type="term" value="P:deoxyribonucleotide biosynthetic process"/>
    <property type="evidence" value="ECO:0007669"/>
    <property type="project" value="InterPro"/>
</dbReference>
<dbReference type="Gene3D" id="2.170.16.10">
    <property type="entry name" value="Hedgehog/Intein (Hint) domain"/>
    <property type="match status" value="1"/>
</dbReference>
<dbReference type="InterPro" id="IPR004042">
    <property type="entry name" value="Intein_endonuc_central"/>
</dbReference>
<dbReference type="EMBL" id="MN740015">
    <property type="protein sequence ID" value="QHT83989.1"/>
    <property type="molecule type" value="Genomic_DNA"/>
</dbReference>
<dbReference type="InterPro" id="IPR027434">
    <property type="entry name" value="Homing_endonucl"/>
</dbReference>
<dbReference type="InterPro" id="IPR006142">
    <property type="entry name" value="INTEIN"/>
</dbReference>
<dbReference type="PROSITE" id="PS50817">
    <property type="entry name" value="INTEIN_N_TER"/>
    <property type="match status" value="1"/>
</dbReference>